<feature type="transmembrane region" description="Helical" evidence="1">
    <location>
        <begin position="18"/>
        <end position="38"/>
    </location>
</feature>
<feature type="transmembrane region" description="Helical" evidence="1">
    <location>
        <begin position="62"/>
        <end position="85"/>
    </location>
</feature>
<keyword evidence="3" id="KW-1185">Reference proteome</keyword>
<feature type="transmembrane region" description="Helical" evidence="1">
    <location>
        <begin position="127"/>
        <end position="148"/>
    </location>
</feature>
<feature type="transmembrane region" description="Helical" evidence="1">
    <location>
        <begin position="94"/>
        <end position="115"/>
    </location>
</feature>
<comment type="caution">
    <text evidence="2">The sequence shown here is derived from an EMBL/GenBank/DDBJ whole genome shotgun (WGS) entry which is preliminary data.</text>
</comment>
<feature type="transmembrane region" description="Helical" evidence="1">
    <location>
        <begin position="160"/>
        <end position="176"/>
    </location>
</feature>
<keyword evidence="1" id="KW-0472">Membrane</keyword>
<evidence type="ECO:0000313" key="2">
    <source>
        <dbReference type="EMBL" id="KAK8895778.1"/>
    </source>
</evidence>
<keyword evidence="1" id="KW-1133">Transmembrane helix</keyword>
<name>A0ABR2KXF1_9EUKA</name>
<proteinExistence type="predicted"/>
<sequence>MSPNTECFSLGFDLYPMLWYLMINPPILYFTLFCIYFFENRWSKYIPTISETGTDYPNTECIAIFFVHIAIMTTYCFMINTMYIFEKFRPKSHLFIKLTWILVIYIGIGMIGVGLSPMNKVNRLHFFFAGSGFSVSLIVETIHLYLSIFSSSIFCRIRRIIYLLIQYVSLAIIGLSNKFLSYRVHDTVNALAEYFLIGFLQAFLLTYQGEIKGYDLRAF</sequence>
<reference evidence="2 3" key="1">
    <citation type="submission" date="2024-04" db="EMBL/GenBank/DDBJ databases">
        <title>Tritrichomonas musculus Genome.</title>
        <authorList>
            <person name="Alves-Ferreira E."/>
            <person name="Grigg M."/>
            <person name="Lorenzi H."/>
            <person name="Galac M."/>
        </authorList>
    </citation>
    <scope>NUCLEOTIDE SEQUENCE [LARGE SCALE GENOMIC DNA]</scope>
    <source>
        <strain evidence="2 3">EAF2021</strain>
    </source>
</reference>
<evidence type="ECO:0000256" key="1">
    <source>
        <dbReference type="SAM" id="Phobius"/>
    </source>
</evidence>
<dbReference type="EMBL" id="JAPFFF010000002">
    <property type="protein sequence ID" value="KAK8895778.1"/>
    <property type="molecule type" value="Genomic_DNA"/>
</dbReference>
<evidence type="ECO:0000313" key="3">
    <source>
        <dbReference type="Proteomes" id="UP001470230"/>
    </source>
</evidence>
<protein>
    <submittedName>
        <fullName evidence="2">Uncharacterized protein</fullName>
    </submittedName>
</protein>
<dbReference type="Proteomes" id="UP001470230">
    <property type="component" value="Unassembled WGS sequence"/>
</dbReference>
<feature type="transmembrane region" description="Helical" evidence="1">
    <location>
        <begin position="188"/>
        <end position="207"/>
    </location>
</feature>
<keyword evidence="1" id="KW-0812">Transmembrane</keyword>
<gene>
    <name evidence="2" type="ORF">M9Y10_013663</name>
</gene>
<accession>A0ABR2KXF1</accession>
<organism evidence="2 3">
    <name type="scientific">Tritrichomonas musculus</name>
    <dbReference type="NCBI Taxonomy" id="1915356"/>
    <lineage>
        <taxon>Eukaryota</taxon>
        <taxon>Metamonada</taxon>
        <taxon>Parabasalia</taxon>
        <taxon>Tritrichomonadida</taxon>
        <taxon>Tritrichomonadidae</taxon>
        <taxon>Tritrichomonas</taxon>
    </lineage>
</organism>